<evidence type="ECO:0000313" key="2">
    <source>
        <dbReference type="EMBL" id="CAF4195193.1"/>
    </source>
</evidence>
<sequence>MCFQSKSLNVEKNDPQISKILGISPLDLVRIASINFFFNNSVYVNGSVYDLYSFGELGRLGPAPQWLTFPLPDEINNATPWMPKAQSTKTFPFPRSPITNSNLAYVDKIYIISDPALRDRIDNIKRMFIQHRLPIDSINWRLDRWNRSTCTAKANRKEVYRTLNLQDGPLGDEQAHRYCAITMKHVEIWKEIANSGSVLSLILEDDAVFVPFFKEKFDRFVYTAIRTGALKIVPNKCASRRVNISANEWTEQDPAFVIGACVGLRDPSFPSNMSDAPPLLSAHKEKFSRCAHAYLLTSCSARALLKQMQTQKYKFLVIDWLQTYLGQLSPTLQPFWLDPSIIYQGNMVLDLDEIPSFRRSTP</sequence>
<gene>
    <name evidence="1" type="ORF">IZO911_LOCUS44569</name>
    <name evidence="2" type="ORF">KXQ929_LOCUS39764</name>
</gene>
<name>A0A815SKG2_9BILA</name>
<accession>A0A815SKG2</accession>
<dbReference type="AlphaFoldDB" id="A0A815SKG2"/>
<evidence type="ECO:0000313" key="3">
    <source>
        <dbReference type="Proteomes" id="UP000663860"/>
    </source>
</evidence>
<dbReference type="EMBL" id="CAJOBB010007818">
    <property type="protein sequence ID" value="CAF4195193.1"/>
    <property type="molecule type" value="Genomic_DNA"/>
</dbReference>
<comment type="caution">
    <text evidence="1">The sequence shown here is derived from an EMBL/GenBank/DDBJ whole genome shotgun (WGS) entry which is preliminary data.</text>
</comment>
<dbReference type="EMBL" id="CAJNOE010002787">
    <property type="protein sequence ID" value="CAF1492632.1"/>
    <property type="molecule type" value="Genomic_DNA"/>
</dbReference>
<organism evidence="1 3">
    <name type="scientific">Adineta steineri</name>
    <dbReference type="NCBI Taxonomy" id="433720"/>
    <lineage>
        <taxon>Eukaryota</taxon>
        <taxon>Metazoa</taxon>
        <taxon>Spiralia</taxon>
        <taxon>Gnathifera</taxon>
        <taxon>Rotifera</taxon>
        <taxon>Eurotatoria</taxon>
        <taxon>Bdelloidea</taxon>
        <taxon>Adinetida</taxon>
        <taxon>Adinetidae</taxon>
        <taxon>Adineta</taxon>
    </lineage>
</organism>
<protein>
    <submittedName>
        <fullName evidence="1">Uncharacterized protein</fullName>
    </submittedName>
</protein>
<dbReference type="Proteomes" id="UP000663868">
    <property type="component" value="Unassembled WGS sequence"/>
</dbReference>
<dbReference type="Proteomes" id="UP000663860">
    <property type="component" value="Unassembled WGS sequence"/>
</dbReference>
<reference evidence="1" key="1">
    <citation type="submission" date="2021-02" db="EMBL/GenBank/DDBJ databases">
        <authorList>
            <person name="Nowell W R."/>
        </authorList>
    </citation>
    <scope>NUCLEOTIDE SEQUENCE</scope>
</reference>
<evidence type="ECO:0000313" key="1">
    <source>
        <dbReference type="EMBL" id="CAF1492632.1"/>
    </source>
</evidence>
<proteinExistence type="predicted"/>